<name>A0AA38CCF4_TAXCH</name>
<feature type="compositionally biased region" description="Basic and acidic residues" evidence="1">
    <location>
        <begin position="43"/>
        <end position="59"/>
    </location>
</feature>
<comment type="caution">
    <text evidence="2">The sequence shown here is derived from an EMBL/GenBank/DDBJ whole genome shotgun (WGS) entry which is preliminary data.</text>
</comment>
<sequence>KKVKEVKQEPIEEETLLEHSKFHVGTKKIIVLSENEDDEMEKIEETPKTTIEMEKEGTRTEPPSLTDSSVKEILE</sequence>
<accession>A0AA38CCF4</accession>
<dbReference type="EMBL" id="JAHRHJ020000010">
    <property type="protein sequence ID" value="KAH9298007.1"/>
    <property type="molecule type" value="Genomic_DNA"/>
</dbReference>
<evidence type="ECO:0000256" key="1">
    <source>
        <dbReference type="SAM" id="MobiDB-lite"/>
    </source>
</evidence>
<organism evidence="2 3">
    <name type="scientific">Taxus chinensis</name>
    <name type="common">Chinese yew</name>
    <name type="synonym">Taxus wallichiana var. chinensis</name>
    <dbReference type="NCBI Taxonomy" id="29808"/>
    <lineage>
        <taxon>Eukaryota</taxon>
        <taxon>Viridiplantae</taxon>
        <taxon>Streptophyta</taxon>
        <taxon>Embryophyta</taxon>
        <taxon>Tracheophyta</taxon>
        <taxon>Spermatophyta</taxon>
        <taxon>Pinopsida</taxon>
        <taxon>Pinidae</taxon>
        <taxon>Conifers II</taxon>
        <taxon>Cupressales</taxon>
        <taxon>Taxaceae</taxon>
        <taxon>Taxus</taxon>
    </lineage>
</organism>
<feature type="non-terminal residue" evidence="2">
    <location>
        <position position="1"/>
    </location>
</feature>
<gene>
    <name evidence="2" type="ORF">KI387_029689</name>
</gene>
<feature type="region of interest" description="Disordered" evidence="1">
    <location>
        <begin position="37"/>
        <end position="75"/>
    </location>
</feature>
<dbReference type="Proteomes" id="UP000824469">
    <property type="component" value="Unassembled WGS sequence"/>
</dbReference>
<proteinExistence type="predicted"/>
<evidence type="ECO:0000313" key="2">
    <source>
        <dbReference type="EMBL" id="KAH9298007.1"/>
    </source>
</evidence>
<feature type="non-terminal residue" evidence="2">
    <location>
        <position position="75"/>
    </location>
</feature>
<evidence type="ECO:0000313" key="3">
    <source>
        <dbReference type="Proteomes" id="UP000824469"/>
    </source>
</evidence>
<dbReference type="AlphaFoldDB" id="A0AA38CCF4"/>
<protein>
    <submittedName>
        <fullName evidence="2">Uncharacterized protein</fullName>
    </submittedName>
</protein>
<reference evidence="2 3" key="1">
    <citation type="journal article" date="2021" name="Nat. Plants">
        <title>The Taxus genome provides insights into paclitaxel biosynthesis.</title>
        <authorList>
            <person name="Xiong X."/>
            <person name="Gou J."/>
            <person name="Liao Q."/>
            <person name="Li Y."/>
            <person name="Zhou Q."/>
            <person name="Bi G."/>
            <person name="Li C."/>
            <person name="Du R."/>
            <person name="Wang X."/>
            <person name="Sun T."/>
            <person name="Guo L."/>
            <person name="Liang H."/>
            <person name="Lu P."/>
            <person name="Wu Y."/>
            <person name="Zhang Z."/>
            <person name="Ro D.K."/>
            <person name="Shang Y."/>
            <person name="Huang S."/>
            <person name="Yan J."/>
        </authorList>
    </citation>
    <scope>NUCLEOTIDE SEQUENCE [LARGE SCALE GENOMIC DNA]</scope>
    <source>
        <strain evidence="2">Ta-2019</strain>
    </source>
</reference>
<keyword evidence="3" id="KW-1185">Reference proteome</keyword>